<dbReference type="VEuPathDB" id="FungiDB:JI435_308210"/>
<keyword evidence="3" id="KW-1185">Reference proteome</keyword>
<gene>
    <name evidence="2" type="ORF">JI435_308210</name>
</gene>
<dbReference type="EMBL" id="CP069034">
    <property type="protein sequence ID" value="QRD01358.1"/>
    <property type="molecule type" value="Genomic_DNA"/>
</dbReference>
<proteinExistence type="predicted"/>
<sequence length="125" mass="14055">MMASSKASISPEDILCQHRQSTNGRSSDEDAVLQTKPMAGDEVDSKLTRSYSTHSSSSFHQIPWMHYQEQYDVLHCRLQEPVIAMLGTDLLTTFHITRSTYTPPGRQMFLQLIARFARTSSAGFG</sequence>
<feature type="region of interest" description="Disordered" evidence="1">
    <location>
        <begin position="1"/>
        <end position="47"/>
    </location>
</feature>
<evidence type="ECO:0000313" key="3">
    <source>
        <dbReference type="Proteomes" id="UP000663193"/>
    </source>
</evidence>
<evidence type="ECO:0000313" key="2">
    <source>
        <dbReference type="EMBL" id="QRD01358.1"/>
    </source>
</evidence>
<evidence type="ECO:0000256" key="1">
    <source>
        <dbReference type="SAM" id="MobiDB-lite"/>
    </source>
</evidence>
<dbReference type="AlphaFoldDB" id="A0A7U2F9T2"/>
<organism evidence="2 3">
    <name type="scientific">Phaeosphaeria nodorum (strain SN15 / ATCC MYA-4574 / FGSC 10173)</name>
    <name type="common">Glume blotch fungus</name>
    <name type="synonym">Parastagonospora nodorum</name>
    <dbReference type="NCBI Taxonomy" id="321614"/>
    <lineage>
        <taxon>Eukaryota</taxon>
        <taxon>Fungi</taxon>
        <taxon>Dikarya</taxon>
        <taxon>Ascomycota</taxon>
        <taxon>Pezizomycotina</taxon>
        <taxon>Dothideomycetes</taxon>
        <taxon>Pleosporomycetidae</taxon>
        <taxon>Pleosporales</taxon>
        <taxon>Pleosporineae</taxon>
        <taxon>Phaeosphaeriaceae</taxon>
        <taxon>Parastagonospora</taxon>
    </lineage>
</organism>
<name>A0A7U2F9T2_PHANO</name>
<protein>
    <submittedName>
        <fullName evidence="2">Uncharacterized protein</fullName>
    </submittedName>
</protein>
<reference evidence="3" key="1">
    <citation type="journal article" date="2021" name="BMC Genomics">
        <title>Chromosome-level genome assembly and manually-curated proteome of model necrotroph Parastagonospora nodorum Sn15 reveals a genome-wide trove of candidate effector homologs, and redundancy of virulence-related functions within an accessory chromosome.</title>
        <authorList>
            <person name="Bertazzoni S."/>
            <person name="Jones D.A.B."/>
            <person name="Phan H.T."/>
            <person name="Tan K.-C."/>
            <person name="Hane J.K."/>
        </authorList>
    </citation>
    <scope>NUCLEOTIDE SEQUENCE [LARGE SCALE GENOMIC DNA]</scope>
    <source>
        <strain evidence="3">SN15 / ATCC MYA-4574 / FGSC 10173)</strain>
    </source>
</reference>
<accession>A0A7U2F9T2</accession>
<dbReference type="Proteomes" id="UP000663193">
    <property type="component" value="Chromosome 12"/>
</dbReference>